<keyword evidence="2 4" id="KW-0547">Nucleotide-binding</keyword>
<feature type="binding site" evidence="4">
    <location>
        <begin position="17"/>
        <end position="21"/>
    </location>
    <ligand>
        <name>ATP</name>
        <dbReference type="ChEBI" id="CHEBI:30616"/>
    </ligand>
</feature>
<dbReference type="Proteomes" id="UP000198716">
    <property type="component" value="Unassembled WGS sequence"/>
</dbReference>
<feature type="binding site" evidence="4">
    <location>
        <begin position="146"/>
        <end position="154"/>
    </location>
    <ligand>
        <name>ATP</name>
        <dbReference type="ChEBI" id="CHEBI:30616"/>
    </ligand>
</feature>
<comment type="similarity">
    <text evidence="1 5">Belongs to the 5-formyltetrahydrofolate cyclo-ligase family.</text>
</comment>
<accession>A0A1I1ZD40</accession>
<evidence type="ECO:0000313" key="6">
    <source>
        <dbReference type="EMBL" id="SFE29627.1"/>
    </source>
</evidence>
<dbReference type="EMBL" id="FOMZ01000010">
    <property type="protein sequence ID" value="SFE29627.1"/>
    <property type="molecule type" value="Genomic_DNA"/>
</dbReference>
<dbReference type="EC" id="6.3.3.2" evidence="5"/>
<dbReference type="GO" id="GO:0030272">
    <property type="term" value="F:5-formyltetrahydrofolate cyclo-ligase activity"/>
    <property type="evidence" value="ECO:0007669"/>
    <property type="project" value="UniProtKB-EC"/>
</dbReference>
<dbReference type="NCBIfam" id="TIGR02727">
    <property type="entry name" value="MTHFS_bact"/>
    <property type="match status" value="1"/>
</dbReference>
<evidence type="ECO:0000256" key="2">
    <source>
        <dbReference type="ARBA" id="ARBA00022741"/>
    </source>
</evidence>
<feature type="binding site" evidence="4">
    <location>
        <position position="63"/>
    </location>
    <ligand>
        <name>substrate</name>
    </ligand>
</feature>
<protein>
    <recommendedName>
        <fullName evidence="5">5-formyltetrahydrofolate cyclo-ligase</fullName>
        <ecNumber evidence="5">6.3.3.2</ecNumber>
    </recommendedName>
</protein>
<reference evidence="7" key="1">
    <citation type="submission" date="2016-10" db="EMBL/GenBank/DDBJ databases">
        <authorList>
            <person name="Varghese N."/>
            <person name="Submissions S."/>
        </authorList>
    </citation>
    <scope>NUCLEOTIDE SEQUENCE [LARGE SCALE GENOMIC DNA]</scope>
    <source>
        <strain evidence="7">DSM 45004</strain>
    </source>
</reference>
<sequence length="204" mass="22198">MTTLRLVTLSADELNRKEQWRRRLGSERDALTERTRTEENRALRTTIIEWLSETRITTVCAYVPVGSEPGSPELLDSLVALGHRVLLPVMAGRNPLEWAAYEGPDSLRRATYGLLEPSTPHLGAGAISEAGAVLVPALAVDRRGVRLGKGAGFYDRSLPLADDSAELAAVVRDSEFVEELPAEAHDVRVTGVMTPASGFTRLPV</sequence>
<keyword evidence="5" id="KW-0479">Metal-binding</keyword>
<evidence type="ECO:0000256" key="5">
    <source>
        <dbReference type="RuleBase" id="RU361279"/>
    </source>
</evidence>
<dbReference type="Gene3D" id="3.40.50.10420">
    <property type="entry name" value="NagB/RpiA/CoA transferase-like"/>
    <property type="match status" value="1"/>
</dbReference>
<evidence type="ECO:0000313" key="7">
    <source>
        <dbReference type="Proteomes" id="UP000198716"/>
    </source>
</evidence>
<keyword evidence="6" id="KW-0436">Ligase</keyword>
<keyword evidence="3 4" id="KW-0067">ATP-binding</keyword>
<evidence type="ECO:0000256" key="3">
    <source>
        <dbReference type="ARBA" id="ARBA00022840"/>
    </source>
</evidence>
<dbReference type="GO" id="GO:0009396">
    <property type="term" value="P:folic acid-containing compound biosynthetic process"/>
    <property type="evidence" value="ECO:0007669"/>
    <property type="project" value="TreeGrafter"/>
</dbReference>
<keyword evidence="5" id="KW-0460">Magnesium</keyword>
<name>A0A1I1ZD40_9ACTN</name>
<proteinExistence type="inferred from homology"/>
<comment type="cofactor">
    <cofactor evidence="5">
        <name>Mg(2+)</name>
        <dbReference type="ChEBI" id="CHEBI:18420"/>
    </cofactor>
</comment>
<feature type="binding site" evidence="4">
    <location>
        <position position="68"/>
    </location>
    <ligand>
        <name>substrate</name>
    </ligand>
</feature>
<comment type="catalytic activity">
    <reaction evidence="5">
        <text>(6S)-5-formyl-5,6,7,8-tetrahydrofolate + ATP = (6R)-5,10-methenyltetrahydrofolate + ADP + phosphate</text>
        <dbReference type="Rhea" id="RHEA:10488"/>
        <dbReference type="ChEBI" id="CHEBI:30616"/>
        <dbReference type="ChEBI" id="CHEBI:43474"/>
        <dbReference type="ChEBI" id="CHEBI:57455"/>
        <dbReference type="ChEBI" id="CHEBI:57457"/>
        <dbReference type="ChEBI" id="CHEBI:456216"/>
        <dbReference type="EC" id="6.3.3.2"/>
    </reaction>
</comment>
<dbReference type="AlphaFoldDB" id="A0A1I1ZD40"/>
<organism evidence="6 7">
    <name type="scientific">Actinopolyspora alba</name>
    <dbReference type="NCBI Taxonomy" id="673379"/>
    <lineage>
        <taxon>Bacteria</taxon>
        <taxon>Bacillati</taxon>
        <taxon>Actinomycetota</taxon>
        <taxon>Actinomycetes</taxon>
        <taxon>Actinopolysporales</taxon>
        <taxon>Actinopolysporaceae</taxon>
        <taxon>Actinopolyspora</taxon>
        <taxon>Actinopolyspora alba group</taxon>
    </lineage>
</organism>
<dbReference type="InterPro" id="IPR002698">
    <property type="entry name" value="FTHF_cligase"/>
</dbReference>
<dbReference type="GO" id="GO:0005524">
    <property type="term" value="F:ATP binding"/>
    <property type="evidence" value="ECO:0007669"/>
    <property type="project" value="UniProtKB-KW"/>
</dbReference>
<dbReference type="GO" id="GO:0035999">
    <property type="term" value="P:tetrahydrofolate interconversion"/>
    <property type="evidence" value="ECO:0007669"/>
    <property type="project" value="TreeGrafter"/>
</dbReference>
<evidence type="ECO:0000256" key="1">
    <source>
        <dbReference type="ARBA" id="ARBA00010638"/>
    </source>
</evidence>
<dbReference type="PIRSF" id="PIRSF006806">
    <property type="entry name" value="FTHF_cligase"/>
    <property type="match status" value="1"/>
</dbReference>
<dbReference type="GO" id="GO:0046872">
    <property type="term" value="F:metal ion binding"/>
    <property type="evidence" value="ECO:0007669"/>
    <property type="project" value="UniProtKB-KW"/>
</dbReference>
<dbReference type="PANTHER" id="PTHR23407">
    <property type="entry name" value="ATPASE INHIBITOR/5-FORMYLTETRAHYDROFOLATE CYCLO-LIGASE"/>
    <property type="match status" value="1"/>
</dbReference>
<dbReference type="Pfam" id="PF01812">
    <property type="entry name" value="5-FTHF_cyc-lig"/>
    <property type="match status" value="1"/>
</dbReference>
<gene>
    <name evidence="6" type="ORF">SAMN04487819_110200</name>
</gene>
<keyword evidence="7" id="KW-1185">Reference proteome</keyword>
<dbReference type="InterPro" id="IPR024185">
    <property type="entry name" value="FTHF_cligase-like_sf"/>
</dbReference>
<dbReference type="PANTHER" id="PTHR23407:SF1">
    <property type="entry name" value="5-FORMYLTETRAHYDROFOLATE CYCLO-LIGASE"/>
    <property type="match status" value="1"/>
</dbReference>
<evidence type="ECO:0000256" key="4">
    <source>
        <dbReference type="PIRSR" id="PIRSR006806-1"/>
    </source>
</evidence>
<dbReference type="SUPFAM" id="SSF100950">
    <property type="entry name" value="NagB/RpiA/CoA transferase-like"/>
    <property type="match status" value="1"/>
</dbReference>
<dbReference type="InterPro" id="IPR037171">
    <property type="entry name" value="NagB/RpiA_transferase-like"/>
</dbReference>